<dbReference type="PROSITE" id="PS50231">
    <property type="entry name" value="RICIN_B_LECTIN"/>
    <property type="match status" value="1"/>
</dbReference>
<keyword evidence="4" id="KW-1185">Reference proteome</keyword>
<evidence type="ECO:0000256" key="1">
    <source>
        <dbReference type="SAM" id="SignalP"/>
    </source>
</evidence>
<dbReference type="Pfam" id="PF00652">
    <property type="entry name" value="Ricin_B_lectin"/>
    <property type="match status" value="1"/>
</dbReference>
<organism evidence="3 4">
    <name type="scientific">Dactylosporangium maewongense</name>
    <dbReference type="NCBI Taxonomy" id="634393"/>
    <lineage>
        <taxon>Bacteria</taxon>
        <taxon>Bacillati</taxon>
        <taxon>Actinomycetota</taxon>
        <taxon>Actinomycetes</taxon>
        <taxon>Micromonosporales</taxon>
        <taxon>Micromonosporaceae</taxon>
        <taxon>Dactylosporangium</taxon>
    </lineage>
</organism>
<feature type="chain" id="PRO_5046295481" description="Ricin B lectin domain-containing protein" evidence="1">
    <location>
        <begin position="18"/>
        <end position="372"/>
    </location>
</feature>
<sequence>MFVAVLSLLLAYGGAVAMPAAEAAAAPAVSLRFLMIVKPVSQVPGLTATLSQAQIDAARTAFLSTFPRMVEDLTGGTVDMNTQVVVSPRPLTSIGYQGLMVEPGNVPDDVAQYVHPQEWDGVFVYNAFRPHAYFSSGSPGPYNTGWTSINARDDLGYNQDALAGWVHEMLHQLGEQFYFQQLHVPGEVEVHAGEAHGYNQNSSGLPYWLGWYRDYLNSTIPGNLGLGLKAWSRGNRRGVVDTPTGQMIVGAGSNRCVDVSGGRDADGTKVQLWDCHGGPEVRWRWQGGALVNSRTGKCLDVAGGRTAAGTKVQLWTCLSNGAQQWQFAGELLRNPQSGKCLDADAWGTANGTQLIIWDCGTAQSNQTWRFQQ</sequence>
<dbReference type="InterPro" id="IPR035992">
    <property type="entry name" value="Ricin_B-like_lectins"/>
</dbReference>
<comment type="caution">
    <text evidence="3">The sequence shown here is derived from an EMBL/GenBank/DDBJ whole genome shotgun (WGS) entry which is preliminary data.</text>
</comment>
<dbReference type="SUPFAM" id="SSF50370">
    <property type="entry name" value="Ricin B-like lectins"/>
    <property type="match status" value="1"/>
</dbReference>
<dbReference type="EMBL" id="BAAAQD010000022">
    <property type="protein sequence ID" value="GAA1551993.1"/>
    <property type="molecule type" value="Genomic_DNA"/>
</dbReference>
<evidence type="ECO:0000313" key="3">
    <source>
        <dbReference type="EMBL" id="GAA1551993.1"/>
    </source>
</evidence>
<proteinExistence type="predicted"/>
<dbReference type="InterPro" id="IPR000772">
    <property type="entry name" value="Ricin_B_lectin"/>
</dbReference>
<evidence type="ECO:0000259" key="2">
    <source>
        <dbReference type="SMART" id="SM00458"/>
    </source>
</evidence>
<evidence type="ECO:0000313" key="4">
    <source>
        <dbReference type="Proteomes" id="UP001501470"/>
    </source>
</evidence>
<keyword evidence="1" id="KW-0732">Signal</keyword>
<feature type="domain" description="Ricin B lectin" evidence="2">
    <location>
        <begin position="244"/>
        <end position="371"/>
    </location>
</feature>
<protein>
    <recommendedName>
        <fullName evidence="2">Ricin B lectin domain-containing protein</fullName>
    </recommendedName>
</protein>
<dbReference type="Proteomes" id="UP001501470">
    <property type="component" value="Unassembled WGS sequence"/>
</dbReference>
<dbReference type="Gene3D" id="2.80.10.50">
    <property type="match status" value="3"/>
</dbReference>
<dbReference type="CDD" id="cd23418">
    <property type="entry name" value="beta-trefoil_Ricin_XLN-like"/>
    <property type="match status" value="1"/>
</dbReference>
<feature type="signal peptide" evidence="1">
    <location>
        <begin position="1"/>
        <end position="17"/>
    </location>
</feature>
<accession>A0ABN2C3Z0</accession>
<name>A0ABN2C3Z0_9ACTN</name>
<reference evidence="3 4" key="1">
    <citation type="journal article" date="2019" name="Int. J. Syst. Evol. Microbiol.">
        <title>The Global Catalogue of Microorganisms (GCM) 10K type strain sequencing project: providing services to taxonomists for standard genome sequencing and annotation.</title>
        <authorList>
            <consortium name="The Broad Institute Genomics Platform"/>
            <consortium name="The Broad Institute Genome Sequencing Center for Infectious Disease"/>
            <person name="Wu L."/>
            <person name="Ma J."/>
        </authorList>
    </citation>
    <scope>NUCLEOTIDE SEQUENCE [LARGE SCALE GENOMIC DNA]</scope>
    <source>
        <strain evidence="3 4">JCM 15933</strain>
    </source>
</reference>
<dbReference type="SMART" id="SM00458">
    <property type="entry name" value="RICIN"/>
    <property type="match status" value="1"/>
</dbReference>
<dbReference type="RefSeq" id="WP_344509633.1">
    <property type="nucleotide sequence ID" value="NZ_BAAAQD010000022.1"/>
</dbReference>
<gene>
    <name evidence="3" type="ORF">GCM10009827_085810</name>
</gene>